<dbReference type="EMBL" id="CAJVCH010395257">
    <property type="protein sequence ID" value="CAG7817477.1"/>
    <property type="molecule type" value="Genomic_DNA"/>
</dbReference>
<feature type="region of interest" description="Disordered" evidence="2">
    <location>
        <begin position="363"/>
        <end position="572"/>
    </location>
</feature>
<evidence type="ECO:0000313" key="6">
    <source>
        <dbReference type="Proteomes" id="UP000708208"/>
    </source>
</evidence>
<feature type="domain" description="Lipase" evidence="4">
    <location>
        <begin position="69"/>
        <end position="350"/>
    </location>
</feature>
<sequence length="572" mass="62090">MEFKAILLFLSLFVCYASSTYFHHRRVDMFGHRSPPMQPFFPLFPKFYLSNPILTKPPPPAPAPVPDIDKIVRFNLYTRQNKYTPEEINVDRKRTQASSYFKVNRKTKILIHGFVDSATDSTAGEWMNFMRDAYLDAEDVNVIVVDYSFIALLIFYWTNLPQMSSTRIAELVYFLNNNGSPYDSFHLIGRSWGAHVAGMAGHTLSGKIGRITGLDPVNPPFRFIGFQYRLDKTDAKFVDVYHLNGRSRFNLLDIIGITHRYDGLSSPMGHVDVYPNHKIREETGCAIPNASYYTASCRLGVGARIFTETIKKRDTFTVCPCDTFLKYIRGECKCDMRNLIEMGEHISQSSSGVYQISSSYISSSAQPKPTESVPIVNPTTSTPSKPSEDVPSESTTSTTTTTKEPESITSESTVSTTSTTLASISDAISTESTSTTSTTTAAAGVDSGSISTESSTTSTTTELSLSESTTAGSASSSTVSDDSNLIPDDSIPSESSSTEGSPVSSVPEVDAAASEMSSAVSVTTTTTATETAVDVETSESSVQSSSSVEPLPGIGLSEDGQSVSSNALGRRQ</sequence>
<dbReference type="Pfam" id="PF00151">
    <property type="entry name" value="Lipase"/>
    <property type="match status" value="1"/>
</dbReference>
<dbReference type="AlphaFoldDB" id="A0A8J2KJB5"/>
<organism evidence="5 6">
    <name type="scientific">Allacma fusca</name>
    <dbReference type="NCBI Taxonomy" id="39272"/>
    <lineage>
        <taxon>Eukaryota</taxon>
        <taxon>Metazoa</taxon>
        <taxon>Ecdysozoa</taxon>
        <taxon>Arthropoda</taxon>
        <taxon>Hexapoda</taxon>
        <taxon>Collembola</taxon>
        <taxon>Symphypleona</taxon>
        <taxon>Sminthuridae</taxon>
        <taxon>Allacma</taxon>
    </lineage>
</organism>
<dbReference type="Proteomes" id="UP000708208">
    <property type="component" value="Unassembled WGS sequence"/>
</dbReference>
<gene>
    <name evidence="5" type="ORF">AFUS01_LOCUS28043</name>
</gene>
<reference evidence="5" key="1">
    <citation type="submission" date="2021-06" db="EMBL/GenBank/DDBJ databases">
        <authorList>
            <person name="Hodson N. C."/>
            <person name="Mongue J. A."/>
            <person name="Jaron S. K."/>
        </authorList>
    </citation>
    <scope>NUCLEOTIDE SEQUENCE</scope>
</reference>
<dbReference type="PANTHER" id="PTHR11610:SF178">
    <property type="entry name" value="LIPASE MEMBER H-A-LIKE PROTEIN"/>
    <property type="match status" value="1"/>
</dbReference>
<dbReference type="OrthoDB" id="199913at2759"/>
<evidence type="ECO:0000259" key="4">
    <source>
        <dbReference type="Pfam" id="PF00151"/>
    </source>
</evidence>
<dbReference type="InterPro" id="IPR000734">
    <property type="entry name" value="TAG_lipase"/>
</dbReference>
<keyword evidence="3" id="KW-0732">Signal</keyword>
<protein>
    <recommendedName>
        <fullName evidence="4">Lipase domain-containing protein</fullName>
    </recommendedName>
</protein>
<dbReference type="GO" id="GO:0005615">
    <property type="term" value="C:extracellular space"/>
    <property type="evidence" value="ECO:0007669"/>
    <property type="project" value="TreeGrafter"/>
</dbReference>
<feature type="signal peptide" evidence="3">
    <location>
        <begin position="1"/>
        <end position="19"/>
    </location>
</feature>
<name>A0A8J2KJB5_9HEXA</name>
<dbReference type="InterPro" id="IPR013818">
    <property type="entry name" value="Lipase"/>
</dbReference>
<feature type="chain" id="PRO_5035151927" description="Lipase domain-containing protein" evidence="3">
    <location>
        <begin position="20"/>
        <end position="572"/>
    </location>
</feature>
<feature type="compositionally biased region" description="Low complexity" evidence="2">
    <location>
        <begin position="392"/>
        <end position="549"/>
    </location>
</feature>
<evidence type="ECO:0000256" key="1">
    <source>
        <dbReference type="RuleBase" id="RU004262"/>
    </source>
</evidence>
<accession>A0A8J2KJB5</accession>
<comment type="caution">
    <text evidence="5">The sequence shown here is derived from an EMBL/GenBank/DDBJ whole genome shotgun (WGS) entry which is preliminary data.</text>
</comment>
<evidence type="ECO:0000313" key="5">
    <source>
        <dbReference type="EMBL" id="CAG7817477.1"/>
    </source>
</evidence>
<comment type="similarity">
    <text evidence="1">Belongs to the AB hydrolase superfamily. Lipase family.</text>
</comment>
<feature type="compositionally biased region" description="Polar residues" evidence="2">
    <location>
        <begin position="559"/>
        <end position="572"/>
    </location>
</feature>
<keyword evidence="6" id="KW-1185">Reference proteome</keyword>
<dbReference type="GO" id="GO:0016042">
    <property type="term" value="P:lipid catabolic process"/>
    <property type="evidence" value="ECO:0007669"/>
    <property type="project" value="TreeGrafter"/>
</dbReference>
<proteinExistence type="inferred from homology"/>
<dbReference type="PANTHER" id="PTHR11610">
    <property type="entry name" value="LIPASE"/>
    <property type="match status" value="1"/>
</dbReference>
<evidence type="ECO:0000256" key="2">
    <source>
        <dbReference type="SAM" id="MobiDB-lite"/>
    </source>
</evidence>
<dbReference type="GO" id="GO:0016298">
    <property type="term" value="F:lipase activity"/>
    <property type="evidence" value="ECO:0007669"/>
    <property type="project" value="InterPro"/>
</dbReference>
<evidence type="ECO:0000256" key="3">
    <source>
        <dbReference type="SAM" id="SignalP"/>
    </source>
</evidence>